<dbReference type="SFLD" id="SFLDG00358">
    <property type="entry name" value="Main_(cytGST)"/>
    <property type="match status" value="1"/>
</dbReference>
<dbReference type="EMBL" id="SACM01000004">
    <property type="protein sequence ID" value="RVT83735.1"/>
    <property type="molecule type" value="Genomic_DNA"/>
</dbReference>
<comment type="caution">
    <text evidence="3">The sequence shown here is derived from an EMBL/GenBank/DDBJ whole genome shotgun (WGS) entry which is preliminary data.</text>
</comment>
<dbReference type="Gene3D" id="1.20.1050.10">
    <property type="match status" value="1"/>
</dbReference>
<dbReference type="PANTHER" id="PTHR44051:SF8">
    <property type="entry name" value="GLUTATHIONE S-TRANSFERASE GSTA"/>
    <property type="match status" value="1"/>
</dbReference>
<dbReference type="Proteomes" id="UP000288587">
    <property type="component" value="Unassembled WGS sequence"/>
</dbReference>
<dbReference type="InterPro" id="IPR004046">
    <property type="entry name" value="GST_C"/>
</dbReference>
<evidence type="ECO:0000313" key="4">
    <source>
        <dbReference type="Proteomes" id="UP000288587"/>
    </source>
</evidence>
<dbReference type="PROSITE" id="PS50404">
    <property type="entry name" value="GST_NTER"/>
    <property type="match status" value="1"/>
</dbReference>
<keyword evidence="3" id="KW-0808">Transferase</keyword>
<dbReference type="PROSITE" id="PS50405">
    <property type="entry name" value="GST_CTER"/>
    <property type="match status" value="1"/>
</dbReference>
<evidence type="ECO:0000259" key="2">
    <source>
        <dbReference type="PROSITE" id="PS50405"/>
    </source>
</evidence>
<dbReference type="InterPro" id="IPR036249">
    <property type="entry name" value="Thioredoxin-like_sf"/>
</dbReference>
<gene>
    <name evidence="3" type="primary">gstA</name>
    <name evidence="3" type="ORF">EOD73_14290</name>
</gene>
<dbReference type="InterPro" id="IPR010987">
    <property type="entry name" value="Glutathione-S-Trfase_C-like"/>
</dbReference>
<dbReference type="SFLD" id="SFLDS00019">
    <property type="entry name" value="Glutathione_Transferase_(cytos"/>
    <property type="match status" value="1"/>
</dbReference>
<dbReference type="GO" id="GO:0016740">
    <property type="term" value="F:transferase activity"/>
    <property type="evidence" value="ECO:0007669"/>
    <property type="project" value="UniProtKB-KW"/>
</dbReference>
<dbReference type="SFLD" id="SFLDG01150">
    <property type="entry name" value="Main.1:_Beta-like"/>
    <property type="match status" value="1"/>
</dbReference>
<dbReference type="RefSeq" id="WP_127683699.1">
    <property type="nucleotide sequence ID" value="NZ_SACM01000004.1"/>
</dbReference>
<dbReference type="Gene3D" id="3.40.30.10">
    <property type="entry name" value="Glutaredoxin"/>
    <property type="match status" value="1"/>
</dbReference>
<proteinExistence type="predicted"/>
<dbReference type="Pfam" id="PF00043">
    <property type="entry name" value="GST_C"/>
    <property type="match status" value="1"/>
</dbReference>
<feature type="domain" description="GST C-terminal" evidence="2">
    <location>
        <begin position="87"/>
        <end position="202"/>
    </location>
</feature>
<organism evidence="3 4">
    <name type="scientific">Inhella crocodyli</name>
    <dbReference type="NCBI Taxonomy" id="2499851"/>
    <lineage>
        <taxon>Bacteria</taxon>
        <taxon>Pseudomonadati</taxon>
        <taxon>Pseudomonadota</taxon>
        <taxon>Betaproteobacteria</taxon>
        <taxon>Burkholderiales</taxon>
        <taxon>Sphaerotilaceae</taxon>
        <taxon>Inhella</taxon>
    </lineage>
</organism>
<dbReference type="InterPro" id="IPR036282">
    <property type="entry name" value="Glutathione-S-Trfase_C_sf"/>
</dbReference>
<feature type="domain" description="GST N-terminal" evidence="1">
    <location>
        <begin position="1"/>
        <end position="81"/>
    </location>
</feature>
<dbReference type="InterPro" id="IPR040079">
    <property type="entry name" value="Glutathione_S-Trfase"/>
</dbReference>
<evidence type="ECO:0000259" key="1">
    <source>
        <dbReference type="PROSITE" id="PS50404"/>
    </source>
</evidence>
<dbReference type="Pfam" id="PF13409">
    <property type="entry name" value="GST_N_2"/>
    <property type="match status" value="1"/>
</dbReference>
<name>A0A437LE90_9BURK</name>
<dbReference type="NCBIfam" id="NF007831">
    <property type="entry name" value="PRK10542.1"/>
    <property type="match status" value="1"/>
</dbReference>
<sequence length="202" mass="21922">MKLYYAPAACSLSPHIVLLESGLPFEAVRVSTKSHKTADGGDFYAINDKGYVPVLEFDNGERLTEGPAIVQWIADQVPDKHLAPANGTLARARLQEWLNFIGTELHKGFGPLFHPGFDAAAKAVATDTLKKRLSWTDARLADREFLLDGGFSVADAYLFTVLGWGGYVGLNLADWPNLAAYHARIGARPSVQAALKAEGLLK</sequence>
<dbReference type="CDD" id="cd03057">
    <property type="entry name" value="GST_N_Beta"/>
    <property type="match status" value="1"/>
</dbReference>
<dbReference type="OrthoDB" id="8772754at2"/>
<dbReference type="InterPro" id="IPR004045">
    <property type="entry name" value="Glutathione_S-Trfase_N"/>
</dbReference>
<accession>A0A437LE90</accession>
<keyword evidence="4" id="KW-1185">Reference proteome</keyword>
<protein>
    <submittedName>
        <fullName evidence="3">Glutathione transferase GstA</fullName>
    </submittedName>
</protein>
<evidence type="ECO:0000313" key="3">
    <source>
        <dbReference type="EMBL" id="RVT83735.1"/>
    </source>
</evidence>
<dbReference type="SUPFAM" id="SSF52833">
    <property type="entry name" value="Thioredoxin-like"/>
    <property type="match status" value="1"/>
</dbReference>
<dbReference type="AlphaFoldDB" id="A0A437LE90"/>
<dbReference type="SUPFAM" id="SSF47616">
    <property type="entry name" value="GST C-terminal domain-like"/>
    <property type="match status" value="1"/>
</dbReference>
<reference evidence="3 4" key="1">
    <citation type="submission" date="2019-01" db="EMBL/GenBank/DDBJ databases">
        <authorList>
            <person name="Chen W.-M."/>
        </authorList>
    </citation>
    <scope>NUCLEOTIDE SEQUENCE [LARGE SCALE GENOMIC DNA]</scope>
    <source>
        <strain evidence="3 4">CCP-18</strain>
    </source>
</reference>
<dbReference type="CDD" id="cd03188">
    <property type="entry name" value="GST_C_Beta"/>
    <property type="match status" value="1"/>
</dbReference>
<dbReference type="PANTHER" id="PTHR44051">
    <property type="entry name" value="GLUTATHIONE S-TRANSFERASE-RELATED"/>
    <property type="match status" value="1"/>
</dbReference>